<dbReference type="OrthoDB" id="2316821at2759"/>
<feature type="region of interest" description="Disordered" evidence="1">
    <location>
        <begin position="253"/>
        <end position="275"/>
    </location>
</feature>
<reference evidence="2 3" key="1">
    <citation type="journal article" date="2019" name="Commun. Biol.">
        <title>The bagworm genome reveals a unique fibroin gene that provides high tensile strength.</title>
        <authorList>
            <person name="Kono N."/>
            <person name="Nakamura H."/>
            <person name="Ohtoshi R."/>
            <person name="Tomita M."/>
            <person name="Numata K."/>
            <person name="Arakawa K."/>
        </authorList>
    </citation>
    <scope>NUCLEOTIDE SEQUENCE [LARGE SCALE GENOMIC DNA]</scope>
</reference>
<feature type="compositionally biased region" description="Basic and acidic residues" evidence="1">
    <location>
        <begin position="185"/>
        <end position="196"/>
    </location>
</feature>
<dbReference type="EMBL" id="BGZK01000026">
    <property type="protein sequence ID" value="GBP07469.1"/>
    <property type="molecule type" value="Genomic_DNA"/>
</dbReference>
<organism evidence="2 3">
    <name type="scientific">Eumeta variegata</name>
    <name type="common">Bagworm moth</name>
    <name type="synonym">Eumeta japonica</name>
    <dbReference type="NCBI Taxonomy" id="151549"/>
    <lineage>
        <taxon>Eukaryota</taxon>
        <taxon>Metazoa</taxon>
        <taxon>Ecdysozoa</taxon>
        <taxon>Arthropoda</taxon>
        <taxon>Hexapoda</taxon>
        <taxon>Insecta</taxon>
        <taxon>Pterygota</taxon>
        <taxon>Neoptera</taxon>
        <taxon>Endopterygota</taxon>
        <taxon>Lepidoptera</taxon>
        <taxon>Glossata</taxon>
        <taxon>Ditrysia</taxon>
        <taxon>Tineoidea</taxon>
        <taxon>Psychidae</taxon>
        <taxon>Oiketicinae</taxon>
        <taxon>Eumeta</taxon>
    </lineage>
</organism>
<keyword evidence="3" id="KW-1185">Reference proteome</keyword>
<sequence>MLCPARCDCFLCRELQSCRAADARKPPNASMCDNFILRKADAWEASGALRFFRGAARLSVRHWQNRAPSAPPEKRSVAQKSNSCERLCPPTVDSDAAARRVRRAPSTDRIESTRGPFMRFFGNARPKKAEDKNVVGEEVRRGLLEFQKREVSNAIDVDEKYVPLKGAPTAAAHSCSEGVPHRSRASADEARPEKKYYGGRPACYDELARRLSQERRRRSEKATAGGIPADKITQNENKVVIYFGDSIIRNHERKRDEEIQHTERERTQESNLVSQVEVEEETEYCEIEPVGQGQRNAPRINDATYKKETLGSMSSDGFFVVRFEENFECACRLVELVRESAAPDHRLDANLTDDQCDWSFIQEWRKRSDLHTINNTP</sequence>
<name>A0A4C1SZ44_EUMVA</name>
<proteinExistence type="predicted"/>
<accession>A0A4C1SZ44</accession>
<gene>
    <name evidence="2" type="ORF">EVAR_4824_1</name>
</gene>
<comment type="caution">
    <text evidence="2">The sequence shown here is derived from an EMBL/GenBank/DDBJ whole genome shotgun (WGS) entry which is preliminary data.</text>
</comment>
<feature type="region of interest" description="Disordered" evidence="1">
    <location>
        <begin position="171"/>
        <end position="197"/>
    </location>
</feature>
<evidence type="ECO:0000256" key="1">
    <source>
        <dbReference type="SAM" id="MobiDB-lite"/>
    </source>
</evidence>
<evidence type="ECO:0000313" key="3">
    <source>
        <dbReference type="Proteomes" id="UP000299102"/>
    </source>
</evidence>
<protein>
    <submittedName>
        <fullName evidence="2">Uncharacterized protein</fullName>
    </submittedName>
</protein>
<dbReference type="AlphaFoldDB" id="A0A4C1SZ44"/>
<feature type="compositionally biased region" description="Basic and acidic residues" evidence="1">
    <location>
        <begin position="253"/>
        <end position="268"/>
    </location>
</feature>
<dbReference type="Proteomes" id="UP000299102">
    <property type="component" value="Unassembled WGS sequence"/>
</dbReference>
<evidence type="ECO:0000313" key="2">
    <source>
        <dbReference type="EMBL" id="GBP07469.1"/>
    </source>
</evidence>